<dbReference type="SUPFAM" id="SSF47090">
    <property type="entry name" value="PGBD-like"/>
    <property type="match status" value="1"/>
</dbReference>
<dbReference type="Pfam" id="PF03572">
    <property type="entry name" value="Peptidase_S41"/>
    <property type="match status" value="1"/>
</dbReference>
<dbReference type="GO" id="GO:0004252">
    <property type="term" value="F:serine-type endopeptidase activity"/>
    <property type="evidence" value="ECO:0007669"/>
    <property type="project" value="UniProtKB-EC"/>
</dbReference>
<sequence length="475" mass="52002">MSKNESDQLQKQTSNKKFYFSKPAQFILTGICGALIGGGAVYGYQYYESQNSPLVSVEKVYNQLEKTYYRKVDTSKLQQGAINGMLGSLNDPYSEQLSGSSQDQVNSVLEGNSFGGVGIQMQVKDNKILVNSIVSDSPASKSNIRPGDEIIAVDGKKISANEFQKVSGLVRGKKGTKVTLQLKRNNIEFKVTLTRATIKQSSVSVKNDQNATIITISQFDSNTSKDLKKALKNINTKKYPKLIINLQDNPGGVMSGALESASYFLPNGKKIMTYQSRKDKKVIRSSNKLAGNFKTKLKPIILINSNTASASEIFTAALVQNNCAVTVGQTSFGKGTVQEVGASDNVEYKYTIAKWLTPNGDWINHKGIKPTYPVKISSLADLPQFQTSQVLKKNTMGLDVAILQQYLTALDYMTTHLTGVFDSQTENAVISFQKANNLKPTGQVDASLRQSLYLAAAQKLQSNDPAMQKALNLNY</sequence>
<dbReference type="SUPFAM" id="SSF50156">
    <property type="entry name" value="PDZ domain-like"/>
    <property type="match status" value="1"/>
</dbReference>
<dbReference type="STRING" id="1423758.FC41_GL000079"/>
<dbReference type="GO" id="GO:0030288">
    <property type="term" value="C:outer membrane-bounded periplasmic space"/>
    <property type="evidence" value="ECO:0007669"/>
    <property type="project" value="TreeGrafter"/>
</dbReference>
<dbReference type="CDD" id="cd06782">
    <property type="entry name" value="cpPDZ_CPP-like"/>
    <property type="match status" value="1"/>
</dbReference>
<protein>
    <submittedName>
        <fullName evidence="8">Carboxy-terminal processing protease</fullName>
        <ecNumber evidence="8">3.4.21.102</ecNumber>
    </submittedName>
</protein>
<dbReference type="InterPro" id="IPR036365">
    <property type="entry name" value="PGBD-like_sf"/>
</dbReference>
<keyword evidence="6" id="KW-1133">Transmembrane helix</keyword>
<evidence type="ECO:0000256" key="2">
    <source>
        <dbReference type="ARBA" id="ARBA00022670"/>
    </source>
</evidence>
<dbReference type="Pfam" id="PF22694">
    <property type="entry name" value="CtpB_N-like"/>
    <property type="match status" value="1"/>
</dbReference>
<dbReference type="Gene3D" id="3.90.226.10">
    <property type="entry name" value="2-enoyl-CoA Hydratase, Chain A, domain 1"/>
    <property type="match status" value="1"/>
</dbReference>
<evidence type="ECO:0000256" key="6">
    <source>
        <dbReference type="SAM" id="Phobius"/>
    </source>
</evidence>
<keyword evidence="9" id="KW-1185">Reference proteome</keyword>
<dbReference type="InterPro" id="IPR002477">
    <property type="entry name" value="Peptidoglycan-bd-like"/>
</dbReference>
<dbReference type="InterPro" id="IPR004447">
    <property type="entry name" value="Peptidase_S41A"/>
</dbReference>
<dbReference type="Pfam" id="PF01471">
    <property type="entry name" value="PG_binding_1"/>
    <property type="match status" value="1"/>
</dbReference>
<dbReference type="InterPro" id="IPR036034">
    <property type="entry name" value="PDZ_sf"/>
</dbReference>
<dbReference type="SMART" id="SM00245">
    <property type="entry name" value="TSPc"/>
    <property type="match status" value="1"/>
</dbReference>
<dbReference type="PANTHER" id="PTHR32060">
    <property type="entry name" value="TAIL-SPECIFIC PROTEASE"/>
    <property type="match status" value="1"/>
</dbReference>
<dbReference type="Gene3D" id="2.30.42.10">
    <property type="match status" value="1"/>
</dbReference>
<dbReference type="InterPro" id="IPR005151">
    <property type="entry name" value="Tail-specific_protease"/>
</dbReference>
<keyword evidence="6" id="KW-0812">Transmembrane</keyword>
<evidence type="ECO:0000259" key="7">
    <source>
        <dbReference type="PROSITE" id="PS50106"/>
    </source>
</evidence>
<keyword evidence="4 5" id="KW-0720">Serine protease</keyword>
<dbReference type="SMART" id="SM00228">
    <property type="entry name" value="PDZ"/>
    <property type="match status" value="1"/>
</dbReference>
<comment type="caution">
    <text evidence="8">The sequence shown here is derived from an EMBL/GenBank/DDBJ whole genome shotgun (WGS) entry which is preliminary data.</text>
</comment>
<dbReference type="InterPro" id="IPR001478">
    <property type="entry name" value="PDZ"/>
</dbReference>
<dbReference type="NCBIfam" id="TIGR00225">
    <property type="entry name" value="prc"/>
    <property type="match status" value="1"/>
</dbReference>
<evidence type="ECO:0000256" key="1">
    <source>
        <dbReference type="ARBA" id="ARBA00009179"/>
    </source>
</evidence>
<evidence type="ECO:0000256" key="5">
    <source>
        <dbReference type="RuleBase" id="RU004404"/>
    </source>
</evidence>
<proteinExistence type="inferred from homology"/>
<feature type="domain" description="PDZ" evidence="7">
    <location>
        <begin position="106"/>
        <end position="171"/>
    </location>
</feature>
<dbReference type="InterPro" id="IPR029045">
    <property type="entry name" value="ClpP/crotonase-like_dom_sf"/>
</dbReference>
<dbReference type="PROSITE" id="PS50106">
    <property type="entry name" value="PDZ"/>
    <property type="match status" value="1"/>
</dbReference>
<dbReference type="Proteomes" id="UP000009320">
    <property type="component" value="Unassembled WGS sequence"/>
</dbReference>
<dbReference type="GeneID" id="82846818"/>
<gene>
    <name evidence="8" type="ORF">BN55_09110</name>
</gene>
<dbReference type="EMBL" id="CAKE01000004">
    <property type="protein sequence ID" value="CCI81559.1"/>
    <property type="molecule type" value="Genomic_DNA"/>
</dbReference>
<evidence type="ECO:0000256" key="4">
    <source>
        <dbReference type="ARBA" id="ARBA00022825"/>
    </source>
</evidence>
<comment type="similarity">
    <text evidence="1 5">Belongs to the peptidase S41A family.</text>
</comment>
<dbReference type="EC" id="3.4.21.102" evidence="8"/>
<feature type="transmembrane region" description="Helical" evidence="6">
    <location>
        <begin position="26"/>
        <end position="47"/>
    </location>
</feature>
<accession>I7L9P1</accession>
<dbReference type="SUPFAM" id="SSF52096">
    <property type="entry name" value="ClpP/crotonase"/>
    <property type="match status" value="1"/>
</dbReference>
<evidence type="ECO:0000313" key="8">
    <source>
        <dbReference type="EMBL" id="CCI81559.1"/>
    </source>
</evidence>
<evidence type="ECO:0000313" key="9">
    <source>
        <dbReference type="Proteomes" id="UP000009320"/>
    </source>
</evidence>
<dbReference type="CDD" id="cd07560">
    <property type="entry name" value="Peptidase_S41_CPP"/>
    <property type="match status" value="1"/>
</dbReference>
<organism evidence="8 9">
    <name type="scientific">Lactobacillus hominis DSM 23910 = CRBIP 24.179</name>
    <dbReference type="NCBI Taxonomy" id="1423758"/>
    <lineage>
        <taxon>Bacteria</taxon>
        <taxon>Bacillati</taxon>
        <taxon>Bacillota</taxon>
        <taxon>Bacilli</taxon>
        <taxon>Lactobacillales</taxon>
        <taxon>Lactobacillaceae</taxon>
        <taxon>Lactobacillus</taxon>
    </lineage>
</organism>
<dbReference type="eggNOG" id="COG0793">
    <property type="taxonomic scope" value="Bacteria"/>
</dbReference>
<dbReference type="InterPro" id="IPR055210">
    <property type="entry name" value="CtpA/B_N"/>
</dbReference>
<dbReference type="GO" id="GO:0007165">
    <property type="term" value="P:signal transduction"/>
    <property type="evidence" value="ECO:0007669"/>
    <property type="project" value="TreeGrafter"/>
</dbReference>
<dbReference type="PANTHER" id="PTHR32060:SF30">
    <property type="entry name" value="CARBOXY-TERMINAL PROCESSING PROTEASE CTPA"/>
    <property type="match status" value="1"/>
</dbReference>
<keyword evidence="2 5" id="KW-0645">Protease</keyword>
<keyword evidence="3 5" id="KW-0378">Hydrolase</keyword>
<reference evidence="8 9" key="1">
    <citation type="submission" date="2012-06" db="EMBL/GenBank/DDBJ databases">
        <title>Draft Genome Sequence of Lactobacillus hominis Strain CRBIP 24.179T, isolated from human intestine.</title>
        <authorList>
            <person name="Cousin S."/>
            <person name="Ma L."/>
            <person name="Bizet C."/>
            <person name="Loux V."/>
            <person name="Bouchier C."/>
            <person name="Clermont D."/>
            <person name="Creno S."/>
        </authorList>
    </citation>
    <scope>NUCLEOTIDE SEQUENCE [LARGE SCALE GENOMIC DNA]</scope>
    <source>
        <strain evidence="9">CRBIP 24.179T</strain>
    </source>
</reference>
<dbReference type="PATRIC" id="fig|1423758.3.peg.82"/>
<dbReference type="Pfam" id="PF13180">
    <property type="entry name" value="PDZ_2"/>
    <property type="match status" value="1"/>
</dbReference>
<dbReference type="InterPro" id="IPR036366">
    <property type="entry name" value="PGBDSf"/>
</dbReference>
<keyword evidence="6" id="KW-0472">Membrane</keyword>
<dbReference type="RefSeq" id="WP_008470363.1">
    <property type="nucleotide sequence ID" value="NZ_AYZP01000001.1"/>
</dbReference>
<evidence type="ECO:0000256" key="3">
    <source>
        <dbReference type="ARBA" id="ARBA00022801"/>
    </source>
</evidence>
<dbReference type="OrthoDB" id="9812068at2"/>
<name>I7L9P1_9LACO</name>
<dbReference type="AlphaFoldDB" id="I7L9P1"/>
<dbReference type="GO" id="GO:0006508">
    <property type="term" value="P:proteolysis"/>
    <property type="evidence" value="ECO:0007669"/>
    <property type="project" value="UniProtKB-KW"/>
</dbReference>
<dbReference type="Gene3D" id="3.30.750.44">
    <property type="match status" value="1"/>
</dbReference>
<dbReference type="Gene3D" id="1.10.101.10">
    <property type="entry name" value="PGBD-like superfamily/PGBD"/>
    <property type="match status" value="1"/>
</dbReference>